<gene>
    <name evidence="1" type="ORF">ENW48_00405</name>
</gene>
<sequence length="152" mass="17594">MAVFLVILVVSLSAWAGEPVWDTYVNARFHFALKYPKDLFLPLGESANRDGQRFVSRDGQAVLTVFGAHNSMGQSLKENLMESKKNYDGIVTYELLSKDWYELRGLKNGRLYYQKTYLTGEVFKSFIMEYPLSQRGLYERVAIDISRSFRVR</sequence>
<accession>A0A7C5ELZ0</accession>
<reference evidence="1" key="1">
    <citation type="journal article" date="2020" name="mSystems">
        <title>Genome- and Community-Level Interaction Insights into Carbon Utilization and Element Cycling Functions of Hydrothermarchaeota in Hydrothermal Sediment.</title>
        <authorList>
            <person name="Zhou Z."/>
            <person name="Liu Y."/>
            <person name="Xu W."/>
            <person name="Pan J."/>
            <person name="Luo Z.H."/>
            <person name="Li M."/>
        </authorList>
    </citation>
    <scope>NUCLEOTIDE SEQUENCE [LARGE SCALE GENOMIC DNA]</scope>
    <source>
        <strain evidence="1">SpSt-853</strain>
    </source>
</reference>
<evidence type="ECO:0000313" key="1">
    <source>
        <dbReference type="EMBL" id="HGZ10662.1"/>
    </source>
</evidence>
<dbReference type="EMBL" id="DTKJ01000005">
    <property type="protein sequence ID" value="HGZ10662.1"/>
    <property type="molecule type" value="Genomic_DNA"/>
</dbReference>
<dbReference type="AlphaFoldDB" id="A0A7C5ELZ0"/>
<proteinExistence type="predicted"/>
<protein>
    <submittedName>
        <fullName evidence="1">Uncharacterized protein</fullName>
    </submittedName>
</protein>
<name>A0A7C5ELZ0_9BACT</name>
<comment type="caution">
    <text evidence="1">The sequence shown here is derived from an EMBL/GenBank/DDBJ whole genome shotgun (WGS) entry which is preliminary data.</text>
</comment>
<organism evidence="1">
    <name type="scientific">Desulfobacca acetoxidans</name>
    <dbReference type="NCBI Taxonomy" id="60893"/>
    <lineage>
        <taxon>Bacteria</taxon>
        <taxon>Pseudomonadati</taxon>
        <taxon>Thermodesulfobacteriota</taxon>
        <taxon>Desulfobaccia</taxon>
        <taxon>Desulfobaccales</taxon>
        <taxon>Desulfobaccaceae</taxon>
        <taxon>Desulfobacca</taxon>
    </lineage>
</organism>